<proteinExistence type="predicted"/>
<gene>
    <name evidence="2" type="ORF">CCO02nite_21740</name>
</gene>
<dbReference type="PANTHER" id="PTHR39336">
    <property type="entry name" value="PYRIDOXAMINE PHOSPHATE OXIDASE FAMILY PROTEIN (AFU_ORTHOLOGUE AFUA_6G11440)"/>
    <property type="match status" value="1"/>
</dbReference>
<feature type="domain" description="Pyridoxamine 5'-phosphate oxidase N-terminal" evidence="1">
    <location>
        <begin position="7"/>
        <end position="134"/>
    </location>
</feature>
<keyword evidence="3" id="KW-1185">Reference proteome</keyword>
<dbReference type="Pfam" id="PF01243">
    <property type="entry name" value="PNPOx_N"/>
    <property type="match status" value="1"/>
</dbReference>
<dbReference type="Gene3D" id="2.30.110.10">
    <property type="entry name" value="Electron Transport, Fmn-binding Protein, Chain A"/>
    <property type="match status" value="1"/>
</dbReference>
<comment type="caution">
    <text evidence="2">The sequence shown here is derived from an EMBL/GenBank/DDBJ whole genome shotgun (WGS) entry which is preliminary data.</text>
</comment>
<protein>
    <submittedName>
        <fullName evidence="2">Pyridoxamine 5'-phosphate oxidase</fullName>
    </submittedName>
</protein>
<dbReference type="EMBL" id="BJWG01000009">
    <property type="protein sequence ID" value="GEL95516.1"/>
    <property type="molecule type" value="Genomic_DNA"/>
</dbReference>
<evidence type="ECO:0000259" key="1">
    <source>
        <dbReference type="Pfam" id="PF01243"/>
    </source>
</evidence>
<dbReference type="AlphaFoldDB" id="A0A511JC01"/>
<dbReference type="InterPro" id="IPR011576">
    <property type="entry name" value="Pyridox_Oxase_N"/>
</dbReference>
<dbReference type="PANTHER" id="PTHR39336:SF1">
    <property type="entry name" value="PYRIDOXAMINE PHOSPHATE OXIDASE FAMILY PROTEIN (AFU_ORTHOLOGUE AFUA_6G11440)"/>
    <property type="match status" value="1"/>
</dbReference>
<evidence type="ECO:0000313" key="2">
    <source>
        <dbReference type="EMBL" id="GEL95516.1"/>
    </source>
</evidence>
<accession>A0A511JC01</accession>
<name>A0A511JC01_9CELL</name>
<sequence length="194" mass="21307">MHEQIDGRLRSFIEAQHMFFVATAPSGPGGHVNVSPKGVGGTFAVLDERTVAYVDLTASGSETIAHLRENGRITIMFCAFDGPPNIVRLHGRGRFVTLYDEGFDELLAHFEGGVDEDRGARAVVVVDVERVSDSCGYGVPLMGYQGERDLLPDFMERKGVEGRADYRRLKNRTSIDGLPAFDMDPMPSPVHPVE</sequence>
<dbReference type="SUPFAM" id="SSF50475">
    <property type="entry name" value="FMN-binding split barrel"/>
    <property type="match status" value="1"/>
</dbReference>
<reference evidence="2 3" key="1">
    <citation type="submission" date="2019-07" db="EMBL/GenBank/DDBJ databases">
        <title>Whole genome shotgun sequence of Cellulomonas composti NBRC 100758.</title>
        <authorList>
            <person name="Hosoyama A."/>
            <person name="Uohara A."/>
            <person name="Ohji S."/>
            <person name="Ichikawa N."/>
        </authorList>
    </citation>
    <scope>NUCLEOTIDE SEQUENCE [LARGE SCALE GENOMIC DNA]</scope>
    <source>
        <strain evidence="2 3">NBRC 100758</strain>
    </source>
</reference>
<evidence type="ECO:0000313" key="3">
    <source>
        <dbReference type="Proteomes" id="UP000321720"/>
    </source>
</evidence>
<organism evidence="2 3">
    <name type="scientific">Cellulomonas composti</name>
    <dbReference type="NCBI Taxonomy" id="266130"/>
    <lineage>
        <taxon>Bacteria</taxon>
        <taxon>Bacillati</taxon>
        <taxon>Actinomycetota</taxon>
        <taxon>Actinomycetes</taxon>
        <taxon>Micrococcales</taxon>
        <taxon>Cellulomonadaceae</taxon>
        <taxon>Cellulomonas</taxon>
    </lineage>
</organism>
<dbReference type="InterPro" id="IPR012349">
    <property type="entry name" value="Split_barrel_FMN-bd"/>
</dbReference>
<dbReference type="Proteomes" id="UP000321720">
    <property type="component" value="Unassembled WGS sequence"/>
</dbReference>